<dbReference type="PROSITE" id="PS51782">
    <property type="entry name" value="LYSM"/>
    <property type="match status" value="1"/>
</dbReference>
<feature type="signal peptide" evidence="1">
    <location>
        <begin position="1"/>
        <end position="21"/>
    </location>
</feature>
<dbReference type="KEGG" id="asim:FE240_16470"/>
<dbReference type="Gene3D" id="3.10.350.10">
    <property type="entry name" value="LysM domain"/>
    <property type="match status" value="1"/>
</dbReference>
<dbReference type="Proteomes" id="UP000594034">
    <property type="component" value="Chromosome"/>
</dbReference>
<name>A0A5J6X179_9GAMM</name>
<dbReference type="AlphaFoldDB" id="A0A5J6X179"/>
<dbReference type="CDD" id="cd00118">
    <property type="entry name" value="LysM"/>
    <property type="match status" value="1"/>
</dbReference>
<dbReference type="PANTHER" id="PTHR34700:SF4">
    <property type="entry name" value="PHAGE-LIKE ELEMENT PBSX PROTEIN XKDP"/>
    <property type="match status" value="1"/>
</dbReference>
<dbReference type="RefSeq" id="WP_193002473.1">
    <property type="nucleotide sequence ID" value="NZ_CP040449.1"/>
</dbReference>
<evidence type="ECO:0000256" key="1">
    <source>
        <dbReference type="SAM" id="SignalP"/>
    </source>
</evidence>
<gene>
    <name evidence="3" type="ORF">FE240_16470</name>
</gene>
<evidence type="ECO:0000313" key="3">
    <source>
        <dbReference type="EMBL" id="QFI56127.1"/>
    </source>
</evidence>
<feature type="domain" description="LysM" evidence="2">
    <location>
        <begin position="32"/>
        <end position="80"/>
    </location>
</feature>
<organism evidence="3 4">
    <name type="scientific">Aeromonas simiae</name>
    <dbReference type="NCBI Taxonomy" id="218936"/>
    <lineage>
        <taxon>Bacteria</taxon>
        <taxon>Pseudomonadati</taxon>
        <taxon>Pseudomonadota</taxon>
        <taxon>Gammaproteobacteria</taxon>
        <taxon>Aeromonadales</taxon>
        <taxon>Aeromonadaceae</taxon>
        <taxon>Aeromonas</taxon>
    </lineage>
</organism>
<evidence type="ECO:0000313" key="4">
    <source>
        <dbReference type="Proteomes" id="UP000594034"/>
    </source>
</evidence>
<evidence type="ECO:0000259" key="2">
    <source>
        <dbReference type="PROSITE" id="PS51782"/>
    </source>
</evidence>
<dbReference type="InterPro" id="IPR036779">
    <property type="entry name" value="LysM_dom_sf"/>
</dbReference>
<feature type="chain" id="PRO_5023922907" evidence="1">
    <location>
        <begin position="22"/>
        <end position="363"/>
    </location>
</feature>
<dbReference type="InterPro" id="IPR018392">
    <property type="entry name" value="LysM"/>
</dbReference>
<sequence>MNLTRTALIGLLLGGSQGIWADTLALKQGYPETYMVRSGDTLWDIAGHYLQKPWQWPTLWQGNPQIANPHLIYPGDRLQLSWVDGQPRLMSAASGSKRVITLSPRVRSENKLSPIPTLSLDAIGPFLQGDYVFSHAGEARGLPFVLGNNDKQIAVLEQHTLYVQGLLEPGRQYGTYRPGRTYKDAKSGEWLGQEAVLTGIVQAETQWNNGQTQARLLANRREVRQGDVLLPLPDDVQGQAHFTPHAGALRQAGRVIAIPNQASAAGKLEVVLIDKGGQDGLDAGSVLDIRRPGVAYVAGDTTLHDYRDTASSFDRAFHSGINQRLPSEAVAKVMLFKVYHRLSYGLIVQSQDMVRVGYSVGAL</sequence>
<keyword evidence="4" id="KW-1185">Reference proteome</keyword>
<keyword evidence="1" id="KW-0732">Signal</keyword>
<dbReference type="PANTHER" id="PTHR34700">
    <property type="entry name" value="POTASSIUM BINDING PROTEIN KBP"/>
    <property type="match status" value="1"/>
</dbReference>
<dbReference type="SMART" id="SM00257">
    <property type="entry name" value="LysM"/>
    <property type="match status" value="1"/>
</dbReference>
<dbReference type="InterPro" id="IPR052196">
    <property type="entry name" value="Bact_Kbp"/>
</dbReference>
<protein>
    <submittedName>
        <fullName evidence="3">LysM peptidoglycan-binding domain-containing protein</fullName>
    </submittedName>
</protein>
<accession>A0A5J6X179</accession>
<proteinExistence type="predicted"/>
<reference evidence="3 4" key="1">
    <citation type="submission" date="2019-05" db="EMBL/GenBank/DDBJ databases">
        <title>OXA-830, a novel chromosomally encoded expanded-spectrum class D beta-lactamase in Aeromonas simiae.</title>
        <authorList>
            <person name="Zhou W."/>
            <person name="Chen Q."/>
        </authorList>
    </citation>
    <scope>NUCLEOTIDE SEQUENCE [LARGE SCALE GENOMIC DNA]</scope>
    <source>
        <strain evidence="3 4">A6</strain>
    </source>
</reference>
<dbReference type="Pfam" id="PF01476">
    <property type="entry name" value="LysM"/>
    <property type="match status" value="1"/>
</dbReference>
<dbReference type="EMBL" id="CP040449">
    <property type="protein sequence ID" value="QFI56127.1"/>
    <property type="molecule type" value="Genomic_DNA"/>
</dbReference>
<dbReference type="SUPFAM" id="SSF54106">
    <property type="entry name" value="LysM domain"/>
    <property type="match status" value="1"/>
</dbReference>